<gene>
    <name evidence="1" type="ORF">LV89_04912</name>
</gene>
<protein>
    <submittedName>
        <fullName evidence="1">Carboxypeptidase-like protein</fullName>
    </submittedName>
</protein>
<keyword evidence="1" id="KW-0121">Carboxypeptidase</keyword>
<keyword evidence="1" id="KW-0378">Hydrolase</keyword>
<dbReference type="GO" id="GO:0004180">
    <property type="term" value="F:carboxypeptidase activity"/>
    <property type="evidence" value="ECO:0007669"/>
    <property type="project" value="UniProtKB-KW"/>
</dbReference>
<dbReference type="EMBL" id="QGGO01000051">
    <property type="protein sequence ID" value="PWK16137.1"/>
    <property type="molecule type" value="Genomic_DNA"/>
</dbReference>
<keyword evidence="2" id="KW-1185">Reference proteome</keyword>
<evidence type="ECO:0000313" key="2">
    <source>
        <dbReference type="Proteomes" id="UP000245489"/>
    </source>
</evidence>
<accession>A0A316DD35</accession>
<dbReference type="OrthoDB" id="961823at2"/>
<proteinExistence type="predicted"/>
<evidence type="ECO:0000313" key="1">
    <source>
        <dbReference type="EMBL" id="PWK16137.1"/>
    </source>
</evidence>
<dbReference type="Proteomes" id="UP000245489">
    <property type="component" value="Unassembled WGS sequence"/>
</dbReference>
<dbReference type="SUPFAM" id="SSF49464">
    <property type="entry name" value="Carboxypeptidase regulatory domain-like"/>
    <property type="match status" value="1"/>
</dbReference>
<sequence length="306" mass="35144">MKIMRHIVILLIIFPYFNFAQKCGLVADNQTKFGIPYATISVINKPFGIISDERGGFCFEAKTSNMDNDSIVISALGYEHRKISFKQYLKSDTIFLREKNVVLGEVVVKSKKSKAINLGNFHKRWLVHQTTISPNSSQILALKIENKHSTGIIEALHFRLDPQKSDFVKKFRLRCRIFKNGDEDTPTEDILEDNVIVDVTPDEKYIDVDISSYNIPFDYQYLWVGIQSIGYIDKEDNYISISEYQYGKATYKKNNPKKVSSIMLISPSFQMNDQGIGKSKKVWNKYWNPISTPKNNSPLFGLTLIN</sequence>
<name>A0A316DD35_9BACT</name>
<dbReference type="AlphaFoldDB" id="A0A316DD35"/>
<dbReference type="Pfam" id="PF13715">
    <property type="entry name" value="CarbopepD_reg_2"/>
    <property type="match status" value="1"/>
</dbReference>
<keyword evidence="1" id="KW-0645">Protease</keyword>
<dbReference type="InterPro" id="IPR008969">
    <property type="entry name" value="CarboxyPept-like_regulatory"/>
</dbReference>
<reference evidence="1 2" key="1">
    <citation type="submission" date="2018-05" db="EMBL/GenBank/DDBJ databases">
        <title>Genomic Encyclopedia of Archaeal and Bacterial Type Strains, Phase II (KMG-II): from individual species to whole genera.</title>
        <authorList>
            <person name="Goeker M."/>
        </authorList>
    </citation>
    <scope>NUCLEOTIDE SEQUENCE [LARGE SCALE GENOMIC DNA]</scope>
    <source>
        <strain evidence="1 2">DSM 22214</strain>
    </source>
</reference>
<organism evidence="1 2">
    <name type="scientific">Arcicella aurantiaca</name>
    <dbReference type="NCBI Taxonomy" id="591202"/>
    <lineage>
        <taxon>Bacteria</taxon>
        <taxon>Pseudomonadati</taxon>
        <taxon>Bacteroidota</taxon>
        <taxon>Cytophagia</taxon>
        <taxon>Cytophagales</taxon>
        <taxon>Flectobacillaceae</taxon>
        <taxon>Arcicella</taxon>
    </lineage>
</organism>
<dbReference type="RefSeq" id="WP_109745603.1">
    <property type="nucleotide sequence ID" value="NZ_QGGO01000051.1"/>
</dbReference>
<comment type="caution">
    <text evidence="1">The sequence shown here is derived from an EMBL/GenBank/DDBJ whole genome shotgun (WGS) entry which is preliminary data.</text>
</comment>